<keyword evidence="3 5" id="KW-0808">Transferase</keyword>
<evidence type="ECO:0000313" key="7">
    <source>
        <dbReference type="Proteomes" id="UP000525623"/>
    </source>
</evidence>
<comment type="catalytic activity">
    <reaction evidence="5">
        <text>a 2-deoxystreptamine antibiotic + acetyl-CoA = an N(3)-acetyl-2-deoxystreptamine antibiotic + CoA + H(+)</text>
        <dbReference type="Rhea" id="RHEA:12665"/>
        <dbReference type="ChEBI" id="CHEBI:15378"/>
        <dbReference type="ChEBI" id="CHEBI:57287"/>
        <dbReference type="ChEBI" id="CHEBI:57288"/>
        <dbReference type="ChEBI" id="CHEBI:57921"/>
        <dbReference type="ChEBI" id="CHEBI:77452"/>
        <dbReference type="EC" id="2.3.1.81"/>
    </reaction>
</comment>
<evidence type="ECO:0000256" key="3">
    <source>
        <dbReference type="ARBA" id="ARBA00022679"/>
    </source>
</evidence>
<evidence type="ECO:0000313" key="6">
    <source>
        <dbReference type="EMBL" id="MBB2180383.1"/>
    </source>
</evidence>
<dbReference type="EMBL" id="JABEQL010000022">
    <property type="protein sequence ID" value="MBB2180383.1"/>
    <property type="molecule type" value="Genomic_DNA"/>
</dbReference>
<dbReference type="InterPro" id="IPR003679">
    <property type="entry name" value="Amioglycoside_AcTrfase"/>
</dbReference>
<sequence length="301" mass="32500">MGEFNVIMSSRRMQSCESLIADLIGIGVREAGPLLVHSSLKALGWVSGGPAAVLQAISTVVTARGTIVMPAQSQDLTDPAGWEAPPVPPDWLEDIRASMPAFDRRRTPTRDMGRVAELFRTWPDVCRSDHPTSSFAAWGAQALAVTSEQSLADPFGVNSPLSKLYELDAQILLIGVGFDCCTALHHAERLAWPDQETRREGSPIMVEGKRVWMWYDTPVLRTELFDAAGSFLRKEGFVRAGQIGSAQCQIMSARAVIDAVVGCWRHKDGSRTQGGAGEEAPACSSSLLTDAAAGVRQFDGM</sequence>
<keyword evidence="7" id="KW-1185">Reference proteome</keyword>
<evidence type="ECO:0000256" key="2">
    <source>
        <dbReference type="ARBA" id="ARBA00012882"/>
    </source>
</evidence>
<comment type="caution">
    <text evidence="6">The sequence shown here is derived from an EMBL/GenBank/DDBJ whole genome shotgun (WGS) entry which is preliminary data.</text>
</comment>
<dbReference type="GO" id="GO:0046353">
    <property type="term" value="F:aminoglycoside 3-N-acetyltransferase activity"/>
    <property type="evidence" value="ECO:0007669"/>
    <property type="project" value="UniProtKB-EC"/>
</dbReference>
<dbReference type="PANTHER" id="PTHR11104:SF0">
    <property type="entry name" value="SPBETA PROPHAGE-DERIVED AMINOGLYCOSIDE N(3')-ACETYLTRANSFERASE-LIKE PROTEIN YOKD"/>
    <property type="match status" value="1"/>
</dbReference>
<dbReference type="SUPFAM" id="SSF110710">
    <property type="entry name" value="TTHA0583/YokD-like"/>
    <property type="match status" value="1"/>
</dbReference>
<keyword evidence="4 5" id="KW-0012">Acyltransferase</keyword>
<dbReference type="RefSeq" id="WP_182968089.1">
    <property type="nucleotide sequence ID" value="NZ_BAABGC010000069.1"/>
</dbReference>
<dbReference type="Pfam" id="PF02522">
    <property type="entry name" value="Antibiotic_NAT"/>
    <property type="match status" value="1"/>
</dbReference>
<protein>
    <recommendedName>
        <fullName evidence="2 5">Aminoglycoside N(3)-acetyltransferase</fullName>
        <ecNumber evidence="5">2.3.1.-</ecNumber>
    </recommendedName>
</protein>
<reference evidence="6 7" key="1">
    <citation type="submission" date="2020-04" db="EMBL/GenBank/DDBJ databases">
        <title>Description of novel Gluconacetobacter.</title>
        <authorList>
            <person name="Sombolestani A."/>
        </authorList>
    </citation>
    <scope>NUCLEOTIDE SEQUENCE [LARGE SCALE GENOMIC DNA]</scope>
    <source>
        <strain evidence="6 7">LMG 27725</strain>
    </source>
</reference>
<organism evidence="6 7">
    <name type="scientific">Gluconacetobacter tumulicola</name>
    <dbReference type="NCBI Taxonomy" id="1017177"/>
    <lineage>
        <taxon>Bacteria</taxon>
        <taxon>Pseudomonadati</taxon>
        <taxon>Pseudomonadota</taxon>
        <taxon>Alphaproteobacteria</taxon>
        <taxon>Acetobacterales</taxon>
        <taxon>Acetobacteraceae</taxon>
        <taxon>Gluconacetobacter</taxon>
    </lineage>
</organism>
<dbReference type="GO" id="GO:0046677">
    <property type="term" value="P:response to antibiotic"/>
    <property type="evidence" value="ECO:0007669"/>
    <property type="project" value="UniProtKB-KW"/>
</dbReference>
<evidence type="ECO:0000256" key="4">
    <source>
        <dbReference type="ARBA" id="ARBA00023315"/>
    </source>
</evidence>
<dbReference type="PANTHER" id="PTHR11104">
    <property type="entry name" value="AMINOGLYCOSIDE N3-ACETYLTRANSFERASE"/>
    <property type="match status" value="1"/>
</dbReference>
<evidence type="ECO:0000256" key="1">
    <source>
        <dbReference type="ARBA" id="ARBA00006383"/>
    </source>
</evidence>
<keyword evidence="5" id="KW-0046">Antibiotic resistance</keyword>
<dbReference type="Proteomes" id="UP000525623">
    <property type="component" value="Unassembled WGS sequence"/>
</dbReference>
<dbReference type="EC" id="2.3.1.-" evidence="5"/>
<name>A0A7W4JFM4_9PROT</name>
<dbReference type="InterPro" id="IPR028345">
    <property type="entry name" value="Antibiotic_NAT-like"/>
</dbReference>
<dbReference type="AlphaFoldDB" id="A0A7W4JFM4"/>
<gene>
    <name evidence="6" type="ORF">HLH29_14650</name>
</gene>
<comment type="similarity">
    <text evidence="1 5">Belongs to the antibiotic N-acetyltransferase family.</text>
</comment>
<evidence type="ECO:0000256" key="5">
    <source>
        <dbReference type="RuleBase" id="RU365031"/>
    </source>
</evidence>
<proteinExistence type="inferred from homology"/>
<accession>A0A7W4JFM4</accession>